<evidence type="ECO:0000313" key="2">
    <source>
        <dbReference type="EMBL" id="MCF4142713.1"/>
    </source>
</evidence>
<sequence length="77" mass="8966">MARILEGFEEGYDGVTVRKINLMENMDYAKKYGVRVVPTLVFLSPEEEVLLKHEGIMNSEQLKDSWKELGYELEDLK</sequence>
<dbReference type="SUPFAM" id="SSF52833">
    <property type="entry name" value="Thioredoxin-like"/>
    <property type="match status" value="1"/>
</dbReference>
<proteinExistence type="predicted"/>
<accession>A0ABS9ESC4</accession>
<comment type="caution">
    <text evidence="2">The sequence shown here is derived from an EMBL/GenBank/DDBJ whole genome shotgun (WGS) entry which is preliminary data.</text>
</comment>
<dbReference type="InterPro" id="IPR036249">
    <property type="entry name" value="Thioredoxin-like_sf"/>
</dbReference>
<organism evidence="2 3">
    <name type="scientific">Dethiosulfovibrio marinus</name>
    <dbReference type="NCBI Taxonomy" id="133532"/>
    <lineage>
        <taxon>Bacteria</taxon>
        <taxon>Thermotogati</taxon>
        <taxon>Synergistota</taxon>
        <taxon>Synergistia</taxon>
        <taxon>Synergistales</taxon>
        <taxon>Dethiosulfovibrionaceae</taxon>
        <taxon>Dethiosulfovibrio</taxon>
    </lineage>
</organism>
<dbReference type="RefSeq" id="WP_236099436.1">
    <property type="nucleotide sequence ID" value="NZ_JAKGUD010000007.1"/>
</dbReference>
<evidence type="ECO:0000313" key="3">
    <source>
        <dbReference type="Proteomes" id="UP001200430"/>
    </source>
</evidence>
<name>A0ABS9ESC4_9BACT</name>
<keyword evidence="3" id="KW-1185">Reference proteome</keyword>
<dbReference type="Gene3D" id="3.40.30.10">
    <property type="entry name" value="Glutaredoxin"/>
    <property type="match status" value="1"/>
</dbReference>
<feature type="domain" description="Thioredoxin-like fold" evidence="1">
    <location>
        <begin position="22"/>
        <end position="63"/>
    </location>
</feature>
<dbReference type="CDD" id="cd02947">
    <property type="entry name" value="TRX_family"/>
    <property type="match status" value="1"/>
</dbReference>
<dbReference type="Proteomes" id="UP001200430">
    <property type="component" value="Unassembled WGS sequence"/>
</dbReference>
<protein>
    <submittedName>
        <fullName evidence="2">Thioredoxin family protein</fullName>
    </submittedName>
</protein>
<gene>
    <name evidence="2" type="ORF">L2W38_07780</name>
</gene>
<evidence type="ECO:0000259" key="1">
    <source>
        <dbReference type="Pfam" id="PF13098"/>
    </source>
</evidence>
<reference evidence="2 3" key="1">
    <citation type="submission" date="2022-01" db="EMBL/GenBank/DDBJ databases">
        <title>Dethiosulfovibrio faecalis sp. nov., a novel proteolytic, non-sulfur-reducing bacterium isolated from a marine aquaculture solid waste bioreactor.</title>
        <authorList>
            <person name="Grabowski S."/>
            <person name="Apolinario E."/>
            <person name="Schneider N."/>
            <person name="Marshall C.W."/>
            <person name="Sowers K.R."/>
        </authorList>
    </citation>
    <scope>NUCLEOTIDE SEQUENCE [LARGE SCALE GENOMIC DNA]</scope>
    <source>
        <strain evidence="2 3">DSM 12537</strain>
    </source>
</reference>
<dbReference type="EMBL" id="JAKGUD010000007">
    <property type="protein sequence ID" value="MCF4142713.1"/>
    <property type="molecule type" value="Genomic_DNA"/>
</dbReference>
<dbReference type="Pfam" id="PF13098">
    <property type="entry name" value="Thioredoxin_2"/>
    <property type="match status" value="1"/>
</dbReference>
<dbReference type="InterPro" id="IPR012336">
    <property type="entry name" value="Thioredoxin-like_fold"/>
</dbReference>